<keyword evidence="1" id="KW-0472">Membrane</keyword>
<dbReference type="EMBL" id="SMAG01000003">
    <property type="protein sequence ID" value="TCS94897.1"/>
    <property type="molecule type" value="Genomic_DNA"/>
</dbReference>
<accession>A0A4V2UV95</accession>
<gene>
    <name evidence="2" type="ORF">EDD58_103321</name>
</gene>
<name>A0A4V2UV95_9BACL</name>
<reference evidence="2 3" key="1">
    <citation type="submission" date="2019-03" db="EMBL/GenBank/DDBJ databases">
        <title>Genomic Encyclopedia of Type Strains, Phase IV (KMG-IV): sequencing the most valuable type-strain genomes for metagenomic binning, comparative biology and taxonomic classification.</title>
        <authorList>
            <person name="Goeker M."/>
        </authorList>
    </citation>
    <scope>NUCLEOTIDE SEQUENCE [LARGE SCALE GENOMIC DNA]</scope>
    <source>
        <strain evidence="2 3">DSM 45707</strain>
    </source>
</reference>
<protein>
    <submittedName>
        <fullName evidence="2">Uncharacterized protein</fullName>
    </submittedName>
</protein>
<sequence>MNRQTIYTMLAGGAALFLASMLFRTNGRTRAMRALRRSYYTSRSFLNVLGKQMMRRFQTAR</sequence>
<keyword evidence="1" id="KW-0812">Transmembrane</keyword>
<comment type="caution">
    <text evidence="2">The sequence shown here is derived from an EMBL/GenBank/DDBJ whole genome shotgun (WGS) entry which is preliminary data.</text>
</comment>
<keyword evidence="3" id="KW-1185">Reference proteome</keyword>
<feature type="transmembrane region" description="Helical" evidence="1">
    <location>
        <begin position="6"/>
        <end position="23"/>
    </location>
</feature>
<dbReference type="Proteomes" id="UP000294937">
    <property type="component" value="Unassembled WGS sequence"/>
</dbReference>
<organism evidence="2 3">
    <name type="scientific">Hazenella coriacea</name>
    <dbReference type="NCBI Taxonomy" id="1179467"/>
    <lineage>
        <taxon>Bacteria</taxon>
        <taxon>Bacillati</taxon>
        <taxon>Bacillota</taxon>
        <taxon>Bacilli</taxon>
        <taxon>Bacillales</taxon>
        <taxon>Thermoactinomycetaceae</taxon>
        <taxon>Hazenella</taxon>
    </lineage>
</organism>
<evidence type="ECO:0000313" key="3">
    <source>
        <dbReference type="Proteomes" id="UP000294937"/>
    </source>
</evidence>
<evidence type="ECO:0000313" key="2">
    <source>
        <dbReference type="EMBL" id="TCS94897.1"/>
    </source>
</evidence>
<keyword evidence="1" id="KW-1133">Transmembrane helix</keyword>
<dbReference type="AlphaFoldDB" id="A0A4V2UV95"/>
<proteinExistence type="predicted"/>
<evidence type="ECO:0000256" key="1">
    <source>
        <dbReference type="SAM" id="Phobius"/>
    </source>
</evidence>
<dbReference type="RefSeq" id="WP_131924276.1">
    <property type="nucleotide sequence ID" value="NZ_SMAG01000003.1"/>
</dbReference>